<evidence type="ECO:0000313" key="1">
    <source>
        <dbReference type="EMBL" id="KZL83336.1"/>
    </source>
</evidence>
<keyword evidence="2" id="KW-1185">Reference proteome</keyword>
<organism evidence="1 2">
    <name type="scientific">Colletotrichum incanum</name>
    <name type="common">Soybean anthracnose fungus</name>
    <dbReference type="NCBI Taxonomy" id="1573173"/>
    <lineage>
        <taxon>Eukaryota</taxon>
        <taxon>Fungi</taxon>
        <taxon>Dikarya</taxon>
        <taxon>Ascomycota</taxon>
        <taxon>Pezizomycotina</taxon>
        <taxon>Sordariomycetes</taxon>
        <taxon>Hypocreomycetidae</taxon>
        <taxon>Glomerellales</taxon>
        <taxon>Glomerellaceae</taxon>
        <taxon>Colletotrichum</taxon>
        <taxon>Colletotrichum spaethianum species complex</taxon>
    </lineage>
</organism>
<reference evidence="1 2" key="1">
    <citation type="submission" date="2015-06" db="EMBL/GenBank/DDBJ databases">
        <title>Survival trade-offs in plant roots during colonization by closely related pathogenic and mutualistic fungi.</title>
        <authorList>
            <person name="Hacquard S."/>
            <person name="Kracher B."/>
            <person name="Hiruma K."/>
            <person name="Weinman A."/>
            <person name="Muench P."/>
            <person name="Garrido Oter R."/>
            <person name="Ver Loren van Themaat E."/>
            <person name="Dallerey J.-F."/>
            <person name="Damm U."/>
            <person name="Henrissat B."/>
            <person name="Lespinet O."/>
            <person name="Thon M."/>
            <person name="Kemen E."/>
            <person name="McHardy A.C."/>
            <person name="Schulze-Lefert P."/>
            <person name="O'Connell R.J."/>
        </authorList>
    </citation>
    <scope>NUCLEOTIDE SEQUENCE [LARGE SCALE GENOMIC DNA]</scope>
    <source>
        <strain evidence="1 2">MAFF 238704</strain>
    </source>
</reference>
<protein>
    <submittedName>
        <fullName evidence="1">Uncharacterized protein</fullName>
    </submittedName>
</protein>
<sequence>MFCGTRSINMRNLVLNLREEVASGNLALNDIESHPRRIAAAGLQNWHTSRAKPGCSTRQLLQDVELLVRTTPDRRCSTGISLRFGRHPDHRPVVSRRITTTILGMKSGHFNTPFKTRLRSNGAAGDWSPLAVIRRSWGRGFEQERSHVRIDQIFRSPEL</sequence>
<proteinExistence type="predicted"/>
<dbReference type="EMBL" id="LFIW01001157">
    <property type="protein sequence ID" value="KZL83336.1"/>
    <property type="molecule type" value="Genomic_DNA"/>
</dbReference>
<name>A0A167D2E4_COLIC</name>
<dbReference type="Proteomes" id="UP000076584">
    <property type="component" value="Unassembled WGS sequence"/>
</dbReference>
<evidence type="ECO:0000313" key="2">
    <source>
        <dbReference type="Proteomes" id="UP000076584"/>
    </source>
</evidence>
<comment type="caution">
    <text evidence="1">The sequence shown here is derived from an EMBL/GenBank/DDBJ whole genome shotgun (WGS) entry which is preliminary data.</text>
</comment>
<accession>A0A167D2E4</accession>
<dbReference type="AlphaFoldDB" id="A0A167D2E4"/>
<gene>
    <name evidence="1" type="ORF">CI238_12547</name>
</gene>